<keyword evidence="5" id="KW-0804">Transcription</keyword>
<dbReference type="InterPro" id="IPR036388">
    <property type="entry name" value="WH-like_DNA-bd_sf"/>
</dbReference>
<protein>
    <submittedName>
        <fullName evidence="7">GntR family transcriptional regulator</fullName>
    </submittedName>
</protein>
<keyword evidence="8" id="KW-1185">Reference proteome</keyword>
<dbReference type="SUPFAM" id="SSF46785">
    <property type="entry name" value="Winged helix' DNA-binding domain"/>
    <property type="match status" value="1"/>
</dbReference>
<sequence length="468" mass="51230">MDTIWAPRALSTDRPKYKSLLNALQNDIDMGELNPGDKLPPVRDLAWKLGVTPGTVARAYQEGIKSGVLTAQVGRGTFVSEPAPSQGAEHYMQSTMDDIYPLPVNGQVNLRNTNTTNVGQSAAIRRAMIKVAETKADQYIFYPDQQYVSDIYEPLCDWMKYAGVYTRPDRLIVTNGGQNAVSLAVATILNMETGAIAIDALTYPGIRFAVQAQRGKLVGIETDADGIIPDALARACRKNQIKALFTSANVLNPTTGKMPLERRLQIAEIARKYDVQIVEDDCWGIGANDVPSFSQICPERGWYLSSISKSISSGVRFGYLLCPDAYFDHAKRLMQSYSFGVSRAVVDIVRELFVSGDAAAVRGAVLNLVQKNVQQTVNILGQWGISWRKDVPFIWLSLPSGWRGSSFAAACERENIIVRAADEFALQNMPVPNGVRIAVNSNLPMQTYCDALGVVNELLANPPVSMGS</sequence>
<dbReference type="InterPro" id="IPR015424">
    <property type="entry name" value="PyrdxlP-dep_Trfase"/>
</dbReference>
<dbReference type="InterPro" id="IPR000524">
    <property type="entry name" value="Tscrpt_reg_HTH_GntR"/>
</dbReference>
<accession>A0ABQ3CVV6</accession>
<proteinExistence type="inferred from homology"/>
<dbReference type="Gene3D" id="1.10.10.10">
    <property type="entry name" value="Winged helix-like DNA-binding domain superfamily/Winged helix DNA-binding domain"/>
    <property type="match status" value="1"/>
</dbReference>
<keyword evidence="3" id="KW-0805">Transcription regulation</keyword>
<dbReference type="CDD" id="cd00609">
    <property type="entry name" value="AAT_like"/>
    <property type="match status" value="1"/>
</dbReference>
<dbReference type="InterPro" id="IPR051446">
    <property type="entry name" value="HTH_trans_reg/aminotransferase"/>
</dbReference>
<comment type="caution">
    <text evidence="7">The sequence shown here is derived from an EMBL/GenBank/DDBJ whole genome shotgun (WGS) entry which is preliminary data.</text>
</comment>
<dbReference type="InterPro" id="IPR015422">
    <property type="entry name" value="PyrdxlP-dep_Trfase_small"/>
</dbReference>
<dbReference type="PROSITE" id="PS50949">
    <property type="entry name" value="HTH_GNTR"/>
    <property type="match status" value="1"/>
</dbReference>
<evidence type="ECO:0000256" key="2">
    <source>
        <dbReference type="ARBA" id="ARBA00022898"/>
    </source>
</evidence>
<dbReference type="InterPro" id="IPR036390">
    <property type="entry name" value="WH_DNA-bd_sf"/>
</dbReference>
<dbReference type="Pfam" id="PF00392">
    <property type="entry name" value="GntR"/>
    <property type="match status" value="1"/>
</dbReference>
<dbReference type="Gene3D" id="3.90.1150.10">
    <property type="entry name" value="Aspartate Aminotransferase, domain 1"/>
    <property type="match status" value="1"/>
</dbReference>
<dbReference type="PANTHER" id="PTHR46577:SF1">
    <property type="entry name" value="HTH-TYPE TRANSCRIPTIONAL REGULATORY PROTEIN GABR"/>
    <property type="match status" value="1"/>
</dbReference>
<evidence type="ECO:0000256" key="5">
    <source>
        <dbReference type="ARBA" id="ARBA00023163"/>
    </source>
</evidence>
<keyword evidence="4" id="KW-0238">DNA-binding</keyword>
<evidence type="ECO:0000313" key="8">
    <source>
        <dbReference type="Proteomes" id="UP000634455"/>
    </source>
</evidence>
<dbReference type="EMBL" id="BMZF01000001">
    <property type="protein sequence ID" value="GHA46234.1"/>
    <property type="molecule type" value="Genomic_DNA"/>
</dbReference>
<evidence type="ECO:0000313" key="7">
    <source>
        <dbReference type="EMBL" id="GHA46234.1"/>
    </source>
</evidence>
<comment type="similarity">
    <text evidence="1">In the C-terminal section; belongs to the class-I pyridoxal-phosphate-dependent aminotransferase family.</text>
</comment>
<dbReference type="PANTHER" id="PTHR46577">
    <property type="entry name" value="HTH-TYPE TRANSCRIPTIONAL REGULATORY PROTEIN GABR"/>
    <property type="match status" value="1"/>
</dbReference>
<keyword evidence="2" id="KW-0663">Pyridoxal phosphate</keyword>
<dbReference type="Pfam" id="PF00155">
    <property type="entry name" value="Aminotran_1_2"/>
    <property type="match status" value="1"/>
</dbReference>
<dbReference type="CDD" id="cd07377">
    <property type="entry name" value="WHTH_GntR"/>
    <property type="match status" value="1"/>
</dbReference>
<evidence type="ECO:0000256" key="1">
    <source>
        <dbReference type="ARBA" id="ARBA00005384"/>
    </source>
</evidence>
<evidence type="ECO:0000256" key="4">
    <source>
        <dbReference type="ARBA" id="ARBA00023125"/>
    </source>
</evidence>
<dbReference type="Gene3D" id="3.40.640.10">
    <property type="entry name" value="Type I PLP-dependent aspartate aminotransferase-like (Major domain)"/>
    <property type="match status" value="1"/>
</dbReference>
<reference evidence="8" key="1">
    <citation type="journal article" date="2019" name="Int. J. Syst. Evol. Microbiol.">
        <title>The Global Catalogue of Microorganisms (GCM) 10K type strain sequencing project: providing services to taxonomists for standard genome sequencing and annotation.</title>
        <authorList>
            <consortium name="The Broad Institute Genomics Platform"/>
            <consortium name="The Broad Institute Genome Sequencing Center for Infectious Disease"/>
            <person name="Wu L."/>
            <person name="Ma J."/>
        </authorList>
    </citation>
    <scope>NUCLEOTIDE SEQUENCE [LARGE SCALE GENOMIC DNA]</scope>
    <source>
        <strain evidence="8">KCTC 32465</strain>
    </source>
</reference>
<dbReference type="Proteomes" id="UP000634455">
    <property type="component" value="Unassembled WGS sequence"/>
</dbReference>
<dbReference type="RefSeq" id="WP_189639372.1">
    <property type="nucleotide sequence ID" value="NZ_BMZF01000001.1"/>
</dbReference>
<evidence type="ECO:0000256" key="3">
    <source>
        <dbReference type="ARBA" id="ARBA00023015"/>
    </source>
</evidence>
<dbReference type="InterPro" id="IPR015421">
    <property type="entry name" value="PyrdxlP-dep_Trfase_major"/>
</dbReference>
<dbReference type="SMART" id="SM00345">
    <property type="entry name" value="HTH_GNTR"/>
    <property type="match status" value="1"/>
</dbReference>
<dbReference type="SUPFAM" id="SSF53383">
    <property type="entry name" value="PLP-dependent transferases"/>
    <property type="match status" value="1"/>
</dbReference>
<organism evidence="7 8">
    <name type="scientific">Paramylibacter ulvae</name>
    <dbReference type="NCBI Taxonomy" id="1651968"/>
    <lineage>
        <taxon>Bacteria</taxon>
        <taxon>Pseudomonadati</taxon>
        <taxon>Pseudomonadota</taxon>
        <taxon>Alphaproteobacteria</taxon>
        <taxon>Rhodobacterales</taxon>
        <taxon>Paracoccaceae</taxon>
        <taxon>Paramylibacter</taxon>
    </lineage>
</organism>
<gene>
    <name evidence="7" type="ORF">GCM10008927_09300</name>
</gene>
<dbReference type="InterPro" id="IPR004839">
    <property type="entry name" value="Aminotransferase_I/II_large"/>
</dbReference>
<feature type="domain" description="HTH gntR-type" evidence="6">
    <location>
        <begin position="14"/>
        <end position="82"/>
    </location>
</feature>
<evidence type="ECO:0000259" key="6">
    <source>
        <dbReference type="PROSITE" id="PS50949"/>
    </source>
</evidence>
<name>A0ABQ3CVV6_9RHOB</name>